<proteinExistence type="predicted"/>
<comment type="caution">
    <text evidence="2">The sequence shown here is derived from an EMBL/GenBank/DDBJ whole genome shotgun (WGS) entry which is preliminary data.</text>
</comment>
<dbReference type="AlphaFoldDB" id="A0A7X9FRX7"/>
<evidence type="ECO:0000256" key="1">
    <source>
        <dbReference type="SAM" id="Phobius"/>
    </source>
</evidence>
<sequence>MRDFSKLIKEKFNSAGRSIHSFLTAPSNAQIQLVLFVVGITLLTAGIVSGAIAQSDLGEYNSERIDTAIARIFTYLEGSFGVLVMVASGLGAILSSAFGQYRAALGCLVVAVGAFILRSFASTFFNTESAFSELE</sequence>
<reference evidence="2 3" key="1">
    <citation type="journal article" date="2020" name="Biotechnol. Biofuels">
        <title>New insights from the biogas microbiome by comprehensive genome-resolved metagenomics of nearly 1600 species originating from multiple anaerobic digesters.</title>
        <authorList>
            <person name="Campanaro S."/>
            <person name="Treu L."/>
            <person name="Rodriguez-R L.M."/>
            <person name="Kovalovszki A."/>
            <person name="Ziels R.M."/>
            <person name="Maus I."/>
            <person name="Zhu X."/>
            <person name="Kougias P.G."/>
            <person name="Basile A."/>
            <person name="Luo G."/>
            <person name="Schluter A."/>
            <person name="Konstantinidis K.T."/>
            <person name="Angelidaki I."/>
        </authorList>
    </citation>
    <scope>NUCLEOTIDE SEQUENCE [LARGE SCALE GENOMIC DNA]</scope>
    <source>
        <strain evidence="2">AS27yjCOA_65</strain>
    </source>
</reference>
<keyword evidence="1" id="KW-0812">Transmembrane</keyword>
<evidence type="ECO:0000313" key="3">
    <source>
        <dbReference type="Proteomes" id="UP000524246"/>
    </source>
</evidence>
<feature type="transmembrane region" description="Helical" evidence="1">
    <location>
        <begin position="72"/>
        <end position="94"/>
    </location>
</feature>
<protein>
    <submittedName>
        <fullName evidence="2">Uncharacterized protein</fullName>
    </submittedName>
</protein>
<keyword evidence="1" id="KW-1133">Transmembrane helix</keyword>
<organism evidence="2 3">
    <name type="scientific">SAR324 cluster bacterium</name>
    <dbReference type="NCBI Taxonomy" id="2024889"/>
    <lineage>
        <taxon>Bacteria</taxon>
        <taxon>Deltaproteobacteria</taxon>
        <taxon>SAR324 cluster</taxon>
    </lineage>
</organism>
<feature type="transmembrane region" description="Helical" evidence="1">
    <location>
        <begin position="33"/>
        <end position="52"/>
    </location>
</feature>
<gene>
    <name evidence="2" type="ORF">GYA55_08080</name>
</gene>
<feature type="transmembrane region" description="Helical" evidence="1">
    <location>
        <begin position="101"/>
        <end position="121"/>
    </location>
</feature>
<accession>A0A7X9FRX7</accession>
<keyword evidence="1" id="KW-0472">Membrane</keyword>
<dbReference type="EMBL" id="JAAZON010000356">
    <property type="protein sequence ID" value="NMC63112.1"/>
    <property type="molecule type" value="Genomic_DNA"/>
</dbReference>
<dbReference type="Proteomes" id="UP000524246">
    <property type="component" value="Unassembled WGS sequence"/>
</dbReference>
<name>A0A7X9FRX7_9DELT</name>
<evidence type="ECO:0000313" key="2">
    <source>
        <dbReference type="EMBL" id="NMC63112.1"/>
    </source>
</evidence>